<dbReference type="InterPro" id="IPR051224">
    <property type="entry name" value="NiCoT_RcnA"/>
</dbReference>
<feature type="transmembrane region" description="Helical" evidence="13">
    <location>
        <begin position="257"/>
        <end position="279"/>
    </location>
</feature>
<evidence type="ECO:0000313" key="15">
    <source>
        <dbReference type="Proteomes" id="UP000000593"/>
    </source>
</evidence>
<evidence type="ECO:0000256" key="6">
    <source>
        <dbReference type="ARBA" id="ARBA00022596"/>
    </source>
</evidence>
<comment type="similarity">
    <text evidence="13">Belongs to the NiCoT transporter (TC 2.A.52) family.</text>
</comment>
<dbReference type="InterPro" id="IPR011541">
    <property type="entry name" value="Ni/Co_transpt_high_affinity"/>
</dbReference>
<keyword evidence="9" id="KW-0406">Ion transport</keyword>
<dbReference type="STRING" id="298386.PBPRB0545"/>
<proteinExistence type="inferred from homology"/>
<dbReference type="GO" id="GO:0010045">
    <property type="term" value="P:response to nickel cation"/>
    <property type="evidence" value="ECO:0007669"/>
    <property type="project" value="TreeGrafter"/>
</dbReference>
<evidence type="ECO:0000256" key="1">
    <source>
        <dbReference type="ARBA" id="ARBA00002510"/>
    </source>
</evidence>
<evidence type="ECO:0000256" key="7">
    <source>
        <dbReference type="ARBA" id="ARBA00022692"/>
    </source>
</evidence>
<accession>Q6LJW2</accession>
<dbReference type="GO" id="GO:0006824">
    <property type="term" value="P:cobalt ion transport"/>
    <property type="evidence" value="ECO:0007669"/>
    <property type="project" value="UniProtKB-KW"/>
</dbReference>
<comment type="function">
    <text evidence="1">Efflux system for nickel and cobalt.</text>
</comment>
<keyword evidence="15" id="KW-1185">Reference proteome</keyword>
<comment type="subcellular location">
    <subcellularLocation>
        <location evidence="2 13">Cell membrane</location>
        <topology evidence="2 13">Multi-pass membrane protein</topology>
    </subcellularLocation>
</comment>
<dbReference type="Pfam" id="PF03824">
    <property type="entry name" value="NicO"/>
    <property type="match status" value="1"/>
</dbReference>
<feature type="transmembrane region" description="Helical" evidence="13">
    <location>
        <begin position="12"/>
        <end position="36"/>
    </location>
</feature>
<reference evidence="15" key="1">
    <citation type="journal article" date="2005" name="Science">
        <title>Life at depth: Photobacterium profundum genome sequence and expression analysis.</title>
        <authorList>
            <person name="Vezzi A."/>
            <person name="Campanaro S."/>
            <person name="D'Angelo M."/>
            <person name="Simonato F."/>
            <person name="Vitulo N."/>
            <person name="Lauro F.M."/>
            <person name="Cestaro A."/>
            <person name="Malacrida G."/>
            <person name="Simionati B."/>
            <person name="Cannata N."/>
            <person name="Romualdi C."/>
            <person name="Bartlett D.H."/>
            <person name="Valle G."/>
        </authorList>
    </citation>
    <scope>NUCLEOTIDE SEQUENCE [LARGE SCALE GENOMIC DNA]</scope>
    <source>
        <strain evidence="15">ATCC BAA-1253 / SS9</strain>
    </source>
</reference>
<dbReference type="GO" id="GO:0015099">
    <property type="term" value="F:nickel cation transmembrane transporter activity"/>
    <property type="evidence" value="ECO:0007669"/>
    <property type="project" value="UniProtKB-UniRule"/>
</dbReference>
<dbReference type="PANTHER" id="PTHR40659">
    <property type="entry name" value="NICKEL/COBALT EFFLUX SYSTEM RCNA"/>
    <property type="match status" value="1"/>
</dbReference>
<evidence type="ECO:0000256" key="3">
    <source>
        <dbReference type="ARBA" id="ARBA00022426"/>
    </source>
</evidence>
<evidence type="ECO:0000256" key="11">
    <source>
        <dbReference type="ARBA" id="ARBA00023136"/>
    </source>
</evidence>
<evidence type="ECO:0000256" key="4">
    <source>
        <dbReference type="ARBA" id="ARBA00022448"/>
    </source>
</evidence>
<evidence type="ECO:0000256" key="2">
    <source>
        <dbReference type="ARBA" id="ARBA00004651"/>
    </source>
</evidence>
<keyword evidence="3" id="KW-0171">Cobalt transport</keyword>
<evidence type="ECO:0000256" key="5">
    <source>
        <dbReference type="ARBA" id="ARBA00022475"/>
    </source>
</evidence>
<dbReference type="AlphaFoldDB" id="Q6LJW2"/>
<keyword evidence="12" id="KW-0170">Cobalt</keyword>
<dbReference type="eggNOG" id="COG2215">
    <property type="taxonomic scope" value="Bacteria"/>
</dbReference>
<evidence type="ECO:0000256" key="8">
    <source>
        <dbReference type="ARBA" id="ARBA00022989"/>
    </source>
</evidence>
<dbReference type="GO" id="GO:0032025">
    <property type="term" value="P:response to cobalt ion"/>
    <property type="evidence" value="ECO:0007669"/>
    <property type="project" value="TreeGrafter"/>
</dbReference>
<dbReference type="GO" id="GO:0005886">
    <property type="term" value="C:plasma membrane"/>
    <property type="evidence" value="ECO:0007669"/>
    <property type="project" value="UniProtKB-SubCell"/>
</dbReference>
<dbReference type="HOGENOM" id="CLU_058605_0_0_6"/>
<feature type="transmembrane region" description="Helical" evidence="13">
    <location>
        <begin position="66"/>
        <end position="86"/>
    </location>
</feature>
<evidence type="ECO:0000256" key="12">
    <source>
        <dbReference type="ARBA" id="ARBA00023285"/>
    </source>
</evidence>
<protein>
    <recommendedName>
        <fullName evidence="13">Nickel/cobalt efflux system</fullName>
    </recommendedName>
</protein>
<dbReference type="Proteomes" id="UP000000593">
    <property type="component" value="Chromosome 2"/>
</dbReference>
<sequence length="376" mass="40979">MMTKTQTAQPFFFSKYGILILTGLFLGTGYVIWQAWPSLLISSMQWQKDINNQLSDLLYDAQADSIAAGLSLAGLSFIYGMLHSLGPGHGKLIVSTYLATHPTKIKLSLTLTVLSALLQAVVAIALVSTLLVIFNSSMREVNSEANRFVTLSFYTVVILGLVIVWRNLRTLWQSFRLNQSLKNAQQPQTPAFVFNTNNITAIKHIPTNTVKPNVILRSAQNTHTLPDDHVHSSDCGCGHQHFADAKVINSASSIKEYLVIILSIGIRPCTGAIMVLLFANMVDMYWLGVVSAFLMAIGTALTTSIIAIMTITGRQLVKRYLNGNKQQIDRDSKDNKNAETSLHLAGTTVQLAGGVALILMGAVLLSSQPVGMSPVF</sequence>
<feature type="transmembrane region" description="Helical" evidence="13">
    <location>
        <begin position="148"/>
        <end position="168"/>
    </location>
</feature>
<dbReference type="KEGG" id="ppr:PBPRB0545"/>
<keyword evidence="7 13" id="KW-0812">Transmembrane</keyword>
<gene>
    <name evidence="14" type="ordered locus">PBPRB0545</name>
</gene>
<evidence type="ECO:0000256" key="9">
    <source>
        <dbReference type="ARBA" id="ARBA00023065"/>
    </source>
</evidence>
<evidence type="ECO:0000313" key="14">
    <source>
        <dbReference type="EMBL" id="CAG22418.1"/>
    </source>
</evidence>
<evidence type="ECO:0000256" key="10">
    <source>
        <dbReference type="ARBA" id="ARBA00023112"/>
    </source>
</evidence>
<keyword evidence="4 13" id="KW-0813">Transport</keyword>
<dbReference type="EMBL" id="CR378676">
    <property type="protein sequence ID" value="CAG22418.1"/>
    <property type="molecule type" value="Genomic_DNA"/>
</dbReference>
<feature type="transmembrane region" description="Helical" evidence="13">
    <location>
        <begin position="285"/>
        <end position="311"/>
    </location>
</feature>
<keyword evidence="5" id="KW-1003">Cell membrane</keyword>
<dbReference type="GO" id="GO:0046583">
    <property type="term" value="F:monoatomic cation efflux transmembrane transporter activity"/>
    <property type="evidence" value="ECO:0007669"/>
    <property type="project" value="TreeGrafter"/>
</dbReference>
<keyword evidence="6" id="KW-0533">Nickel</keyword>
<keyword evidence="10" id="KW-0921">Nickel transport</keyword>
<feature type="transmembrane region" description="Helical" evidence="13">
    <location>
        <begin position="107"/>
        <end position="136"/>
    </location>
</feature>
<evidence type="ECO:0000256" key="13">
    <source>
        <dbReference type="RuleBase" id="RU362101"/>
    </source>
</evidence>
<name>Q6LJW2_PHOPR</name>
<dbReference type="PANTHER" id="PTHR40659:SF1">
    <property type="entry name" value="NICKEL_COBALT EFFLUX SYSTEM RCNA"/>
    <property type="match status" value="1"/>
</dbReference>
<keyword evidence="8 13" id="KW-1133">Transmembrane helix</keyword>
<organism evidence="14 15">
    <name type="scientific">Photobacterium profundum (strain SS9)</name>
    <dbReference type="NCBI Taxonomy" id="298386"/>
    <lineage>
        <taxon>Bacteria</taxon>
        <taxon>Pseudomonadati</taxon>
        <taxon>Pseudomonadota</taxon>
        <taxon>Gammaproteobacteria</taxon>
        <taxon>Vibrionales</taxon>
        <taxon>Vibrionaceae</taxon>
        <taxon>Photobacterium</taxon>
    </lineage>
</organism>
<keyword evidence="11 13" id="KW-0472">Membrane</keyword>
<feature type="transmembrane region" description="Helical" evidence="13">
    <location>
        <begin position="342"/>
        <end position="365"/>
    </location>
</feature>